<dbReference type="InterPro" id="IPR050562">
    <property type="entry name" value="FAD_mOase_fung"/>
</dbReference>
<dbReference type="InterPro" id="IPR036188">
    <property type="entry name" value="FAD/NAD-bd_sf"/>
</dbReference>
<name>A0A1Y2GB25_9FUNG</name>
<keyword evidence="8" id="KW-1185">Reference proteome</keyword>
<protein>
    <recommendedName>
        <fullName evidence="6">FAD-binding domain-containing protein</fullName>
    </recommendedName>
</protein>
<dbReference type="PANTHER" id="PTHR47356">
    <property type="entry name" value="FAD-DEPENDENT MONOOXYGENASE ASQG-RELATED"/>
    <property type="match status" value="1"/>
</dbReference>
<feature type="region of interest" description="Disordered" evidence="5">
    <location>
        <begin position="475"/>
        <end position="519"/>
    </location>
</feature>
<dbReference type="PANTHER" id="PTHR47356:SF2">
    <property type="entry name" value="FAD-BINDING DOMAIN-CONTAINING PROTEIN-RELATED"/>
    <property type="match status" value="1"/>
</dbReference>
<accession>A0A1Y2GB25</accession>
<dbReference type="GeneID" id="33572467"/>
<dbReference type="EMBL" id="MCFF01000054">
    <property type="protein sequence ID" value="ORZ04878.1"/>
    <property type="molecule type" value="Genomic_DNA"/>
</dbReference>
<evidence type="ECO:0000256" key="2">
    <source>
        <dbReference type="ARBA" id="ARBA00022630"/>
    </source>
</evidence>
<feature type="compositionally biased region" description="Low complexity" evidence="5">
    <location>
        <begin position="475"/>
        <end position="484"/>
    </location>
</feature>
<comment type="similarity">
    <text evidence="1">Belongs to the paxM FAD-dependent monooxygenase family.</text>
</comment>
<organism evidence="7 8">
    <name type="scientific">Lobosporangium transversale</name>
    <dbReference type="NCBI Taxonomy" id="64571"/>
    <lineage>
        <taxon>Eukaryota</taxon>
        <taxon>Fungi</taxon>
        <taxon>Fungi incertae sedis</taxon>
        <taxon>Mucoromycota</taxon>
        <taxon>Mortierellomycotina</taxon>
        <taxon>Mortierellomycetes</taxon>
        <taxon>Mortierellales</taxon>
        <taxon>Mortierellaceae</taxon>
        <taxon>Lobosporangium</taxon>
    </lineage>
</organism>
<dbReference type="Proteomes" id="UP000193648">
    <property type="component" value="Unassembled WGS sequence"/>
</dbReference>
<feature type="compositionally biased region" description="Polar residues" evidence="5">
    <location>
        <begin position="539"/>
        <end position="552"/>
    </location>
</feature>
<dbReference type="AlphaFoldDB" id="A0A1Y2GB25"/>
<feature type="region of interest" description="Disordered" evidence="5">
    <location>
        <begin position="539"/>
        <end position="566"/>
    </location>
</feature>
<evidence type="ECO:0000313" key="7">
    <source>
        <dbReference type="EMBL" id="ORZ04878.1"/>
    </source>
</evidence>
<dbReference type="RefSeq" id="XP_021876815.1">
    <property type="nucleotide sequence ID" value="XM_022030626.1"/>
</dbReference>
<keyword evidence="4" id="KW-0560">Oxidoreductase</keyword>
<dbReference type="GO" id="GO:0071949">
    <property type="term" value="F:FAD binding"/>
    <property type="evidence" value="ECO:0007669"/>
    <property type="project" value="InterPro"/>
</dbReference>
<keyword evidence="3" id="KW-0274">FAD</keyword>
<dbReference type="OrthoDB" id="655030at2759"/>
<dbReference type="InterPro" id="IPR002938">
    <property type="entry name" value="FAD-bd"/>
</dbReference>
<sequence>MARTQILIAGAGLGGLAFAIMLERLPEHKKVDYLILERCVWSNPMGSAISLHASVIPLLKQLGIWDDVERASKPMSQFSIKREDGSDLGTVDFAYGQFDYSYYGMVLSRPDLHEILLSHVPCEKIMNGKRIVSVSQDDIGVSVHCSDGSIYHGDILVGADGAYSAVRQSLYKDLRAHGNLPKQDFSPIKLDQVVVVGITEPLNPQEYPLLKEDVCQFRIVLGGRDRPYTMWMVPLSNNRIAWSIGGRSDALAGSSFWSESQEEATRSMGQPRTVNYNHPLDGPPRYQQQQYSRFPDWGEAESDSIEEICAQMRSKQNPFGYGTYGDLIDKTPRHLISRVMFEEKGFQTWYGGRTVLIGDACHKSVPFGGQGVVNAIFDGACLVNLIHDLPSNPSMQNLGDMFQTYFERRYPAARIAIEGSSQFAKLFYDQSQVEEDGRVVMFNSVPRWLQRWTLDKSNRLDPKLDFMLNTTDMSCSSLHTSSSPSPSPPSQSYPKGIDILNKNKKNSSGMTDRHSNNHIGNSIDELELMSQLSLQDNRNNRISGFTPQSTSEMQEDDDDDSGGGDDELKFELELEEEDNNFDNNDDCQNFQGEEIEGVGTGVNPTRVIDDDLFRGRATGILHNSGY</sequence>
<evidence type="ECO:0000259" key="6">
    <source>
        <dbReference type="Pfam" id="PF01494"/>
    </source>
</evidence>
<dbReference type="Pfam" id="PF01494">
    <property type="entry name" value="FAD_binding_3"/>
    <property type="match status" value="1"/>
</dbReference>
<dbReference type="STRING" id="64571.A0A1Y2GB25"/>
<feature type="domain" description="FAD-binding" evidence="6">
    <location>
        <begin position="3"/>
        <end position="193"/>
    </location>
</feature>
<evidence type="ECO:0000256" key="5">
    <source>
        <dbReference type="SAM" id="MobiDB-lite"/>
    </source>
</evidence>
<feature type="region of interest" description="Disordered" evidence="5">
    <location>
        <begin position="261"/>
        <end position="281"/>
    </location>
</feature>
<keyword evidence="2" id="KW-0285">Flavoprotein</keyword>
<evidence type="ECO:0000256" key="3">
    <source>
        <dbReference type="ARBA" id="ARBA00022827"/>
    </source>
</evidence>
<feature type="compositionally biased region" description="Acidic residues" evidence="5">
    <location>
        <begin position="553"/>
        <end position="565"/>
    </location>
</feature>
<dbReference type="SUPFAM" id="SSF51905">
    <property type="entry name" value="FAD/NAD(P)-binding domain"/>
    <property type="match status" value="1"/>
</dbReference>
<dbReference type="InParanoid" id="A0A1Y2GB25"/>
<evidence type="ECO:0000313" key="8">
    <source>
        <dbReference type="Proteomes" id="UP000193648"/>
    </source>
</evidence>
<reference evidence="7 8" key="1">
    <citation type="submission" date="2016-07" db="EMBL/GenBank/DDBJ databases">
        <title>Pervasive Adenine N6-methylation of Active Genes in Fungi.</title>
        <authorList>
            <consortium name="DOE Joint Genome Institute"/>
            <person name="Mondo S.J."/>
            <person name="Dannebaum R.O."/>
            <person name="Kuo R.C."/>
            <person name="Labutti K."/>
            <person name="Haridas S."/>
            <person name="Kuo A."/>
            <person name="Salamov A."/>
            <person name="Ahrendt S.R."/>
            <person name="Lipzen A."/>
            <person name="Sullivan W."/>
            <person name="Andreopoulos W.B."/>
            <person name="Clum A."/>
            <person name="Lindquist E."/>
            <person name="Daum C."/>
            <person name="Ramamoorthy G.K."/>
            <person name="Gryganskyi A."/>
            <person name="Culley D."/>
            <person name="Magnuson J.K."/>
            <person name="James T.Y."/>
            <person name="O'Malley M.A."/>
            <person name="Stajich J.E."/>
            <person name="Spatafora J.W."/>
            <person name="Visel A."/>
            <person name="Grigoriev I.V."/>
        </authorList>
    </citation>
    <scope>NUCLEOTIDE SEQUENCE [LARGE SCALE GENOMIC DNA]</scope>
    <source>
        <strain evidence="7 8">NRRL 3116</strain>
    </source>
</reference>
<proteinExistence type="inferred from homology"/>
<comment type="caution">
    <text evidence="7">The sequence shown here is derived from an EMBL/GenBank/DDBJ whole genome shotgun (WGS) entry which is preliminary data.</text>
</comment>
<evidence type="ECO:0000256" key="4">
    <source>
        <dbReference type="ARBA" id="ARBA00023002"/>
    </source>
</evidence>
<feature type="compositionally biased region" description="Polar residues" evidence="5">
    <location>
        <begin position="267"/>
        <end position="276"/>
    </location>
</feature>
<dbReference type="Gene3D" id="3.50.50.60">
    <property type="entry name" value="FAD/NAD(P)-binding domain"/>
    <property type="match status" value="1"/>
</dbReference>
<evidence type="ECO:0000256" key="1">
    <source>
        <dbReference type="ARBA" id="ARBA00007992"/>
    </source>
</evidence>
<gene>
    <name evidence="7" type="ORF">BCR41DRAFT_425781</name>
</gene>
<dbReference type="GO" id="GO:0004497">
    <property type="term" value="F:monooxygenase activity"/>
    <property type="evidence" value="ECO:0007669"/>
    <property type="project" value="InterPro"/>
</dbReference>
<dbReference type="PRINTS" id="PR00420">
    <property type="entry name" value="RNGMNOXGNASE"/>
</dbReference>